<name>A0AA39PPJ4_9AGAR</name>
<feature type="region of interest" description="Disordered" evidence="1">
    <location>
        <begin position="366"/>
        <end position="388"/>
    </location>
</feature>
<evidence type="ECO:0000313" key="2">
    <source>
        <dbReference type="EMBL" id="KAK0488155.1"/>
    </source>
</evidence>
<evidence type="ECO:0000313" key="3">
    <source>
        <dbReference type="Proteomes" id="UP001175228"/>
    </source>
</evidence>
<accession>A0AA39PPJ4</accession>
<protein>
    <submittedName>
        <fullName evidence="2">Uncharacterized protein</fullName>
    </submittedName>
</protein>
<evidence type="ECO:0000256" key="1">
    <source>
        <dbReference type="SAM" id="MobiDB-lite"/>
    </source>
</evidence>
<proteinExistence type="predicted"/>
<dbReference type="AlphaFoldDB" id="A0AA39PPJ4"/>
<gene>
    <name evidence="2" type="ORF">EDD18DRAFT_1359841</name>
</gene>
<dbReference type="Proteomes" id="UP001175228">
    <property type="component" value="Unassembled WGS sequence"/>
</dbReference>
<organism evidence="2 3">
    <name type="scientific">Armillaria luteobubalina</name>
    <dbReference type="NCBI Taxonomy" id="153913"/>
    <lineage>
        <taxon>Eukaryota</taxon>
        <taxon>Fungi</taxon>
        <taxon>Dikarya</taxon>
        <taxon>Basidiomycota</taxon>
        <taxon>Agaricomycotina</taxon>
        <taxon>Agaricomycetes</taxon>
        <taxon>Agaricomycetidae</taxon>
        <taxon>Agaricales</taxon>
        <taxon>Marasmiineae</taxon>
        <taxon>Physalacriaceae</taxon>
        <taxon>Armillaria</taxon>
    </lineage>
</organism>
<feature type="region of interest" description="Disordered" evidence="1">
    <location>
        <begin position="413"/>
        <end position="444"/>
    </location>
</feature>
<comment type="caution">
    <text evidence="2">The sequence shown here is derived from an EMBL/GenBank/DDBJ whole genome shotgun (WGS) entry which is preliminary data.</text>
</comment>
<dbReference type="EMBL" id="JAUEPU010000041">
    <property type="protein sequence ID" value="KAK0488155.1"/>
    <property type="molecule type" value="Genomic_DNA"/>
</dbReference>
<keyword evidence="3" id="KW-1185">Reference proteome</keyword>
<sequence>MAMPKRPSRSFQLQDLLRNVGDRKNVEKSSVNDGRVGTYIKEQNIFITTPNSSFIPRPPTTMEVVLCEDGRFGHHDPTRTPQFFDEKFCHFPVIPRCPGPNDDTHPYRNWLDTIWYDVVDTDIVYSTGYLTHIGLLSQELHSRFQHAFSYIHERSSATRSSKRYSEEFDRFLGIRCARLEALVNRTRSVMADSMAIRVQVAAMQSYWLELVAGLDYMERYQPVMNGQAQQDNSSDFSYLMGTFTINLDVAEQHIRAGIPVYLVRPIDQFSNQVILEAGMPVDPPLNTSLPSPPFPVVFKGDPSHPQKFHAMHRFMHIFHTFQNPFNFATVSQLSVVQAESAPVASSSCASIPSGLPVRNERRKARALGPLTNGQASRKKKPQTSNQQRDKFMNLTGTYAPSPIPAWANANAKIDKMSKRSQEREERDRLAQRQHDNEGDGTNYEKGYVFPDPGLLVYASAIRQNSFFRQWEYCRDALIYRITSSSSNAKPLQPQLWRELLAMAFKSKNAKSTRVHDLMAHALGSALEAPGSNTTTPQTLALDIDQPVDIERGRYLVWELCELNFRHELLLLDTHLTHPDLSTKGEGTINFRLGRQEQIMSLFSEGSLVPSTSTSTNRLALGTWPERFEALKLFRDVMRAWDIPLSFEAKGQLGPLGSEASLKTEAALVVHYAQTFFDVFGRPPVLPHLRPSGGIS</sequence>
<feature type="compositionally biased region" description="Basic and acidic residues" evidence="1">
    <location>
        <begin position="413"/>
        <end position="437"/>
    </location>
</feature>
<reference evidence="2" key="1">
    <citation type="submission" date="2023-06" db="EMBL/GenBank/DDBJ databases">
        <authorList>
            <consortium name="Lawrence Berkeley National Laboratory"/>
            <person name="Ahrendt S."/>
            <person name="Sahu N."/>
            <person name="Indic B."/>
            <person name="Wong-Bajracharya J."/>
            <person name="Merenyi Z."/>
            <person name="Ke H.-M."/>
            <person name="Monk M."/>
            <person name="Kocsube S."/>
            <person name="Drula E."/>
            <person name="Lipzen A."/>
            <person name="Balint B."/>
            <person name="Henrissat B."/>
            <person name="Andreopoulos B."/>
            <person name="Martin F.M."/>
            <person name="Harder C.B."/>
            <person name="Rigling D."/>
            <person name="Ford K.L."/>
            <person name="Foster G.D."/>
            <person name="Pangilinan J."/>
            <person name="Papanicolaou A."/>
            <person name="Barry K."/>
            <person name="LaButti K."/>
            <person name="Viragh M."/>
            <person name="Koriabine M."/>
            <person name="Yan M."/>
            <person name="Riley R."/>
            <person name="Champramary S."/>
            <person name="Plett K.L."/>
            <person name="Tsai I.J."/>
            <person name="Slot J."/>
            <person name="Sipos G."/>
            <person name="Plett J."/>
            <person name="Nagy L.G."/>
            <person name="Grigoriev I.V."/>
        </authorList>
    </citation>
    <scope>NUCLEOTIDE SEQUENCE</scope>
    <source>
        <strain evidence="2">HWK02</strain>
    </source>
</reference>